<dbReference type="EMBL" id="JAHLFT010000038">
    <property type="protein sequence ID" value="MBU3828134.1"/>
    <property type="molecule type" value="Genomic_DNA"/>
</dbReference>
<dbReference type="Proteomes" id="UP000823844">
    <property type="component" value="Unassembled WGS sequence"/>
</dbReference>
<feature type="transmembrane region" description="Helical" evidence="1">
    <location>
        <begin position="307"/>
        <end position="324"/>
    </location>
</feature>
<reference evidence="2" key="2">
    <citation type="submission" date="2021-04" db="EMBL/GenBank/DDBJ databases">
        <authorList>
            <person name="Gilroy R."/>
        </authorList>
    </citation>
    <scope>NUCLEOTIDE SEQUENCE</scope>
    <source>
        <strain evidence="2">F6-686</strain>
    </source>
</reference>
<reference evidence="2" key="1">
    <citation type="journal article" date="2021" name="PeerJ">
        <title>Extensive microbial diversity within the chicken gut microbiome revealed by metagenomics and culture.</title>
        <authorList>
            <person name="Gilroy R."/>
            <person name="Ravi A."/>
            <person name="Getino M."/>
            <person name="Pursley I."/>
            <person name="Horton D.L."/>
            <person name="Alikhan N.F."/>
            <person name="Baker D."/>
            <person name="Gharbi K."/>
            <person name="Hall N."/>
            <person name="Watson M."/>
            <person name="Adriaenssens E.M."/>
            <person name="Foster-Nyarko E."/>
            <person name="Jarju S."/>
            <person name="Secka A."/>
            <person name="Antonio M."/>
            <person name="Oren A."/>
            <person name="Chaudhuri R.R."/>
            <person name="La Ragione R."/>
            <person name="Hildebrand F."/>
            <person name="Pallen M.J."/>
        </authorList>
    </citation>
    <scope>NUCLEOTIDE SEQUENCE</scope>
    <source>
        <strain evidence="2">F6-686</strain>
    </source>
</reference>
<feature type="transmembrane region" description="Helical" evidence="1">
    <location>
        <begin position="189"/>
        <end position="220"/>
    </location>
</feature>
<keyword evidence="1" id="KW-1133">Transmembrane helix</keyword>
<keyword evidence="1" id="KW-0472">Membrane</keyword>
<keyword evidence="2" id="KW-0132">Cell division</keyword>
<feature type="transmembrane region" description="Helical" evidence="1">
    <location>
        <begin position="134"/>
        <end position="152"/>
    </location>
</feature>
<feature type="transmembrane region" description="Helical" evidence="1">
    <location>
        <begin position="88"/>
        <end position="106"/>
    </location>
</feature>
<organism evidence="2 3">
    <name type="scientific">Candidatus Lactobacillus pullistercoris</name>
    <dbReference type="NCBI Taxonomy" id="2838636"/>
    <lineage>
        <taxon>Bacteria</taxon>
        <taxon>Bacillati</taxon>
        <taxon>Bacillota</taxon>
        <taxon>Bacilli</taxon>
        <taxon>Lactobacillales</taxon>
        <taxon>Lactobacillaceae</taxon>
        <taxon>Lactobacillus</taxon>
    </lineage>
</organism>
<feature type="transmembrane region" description="Helical" evidence="1">
    <location>
        <begin position="345"/>
        <end position="368"/>
    </location>
</feature>
<accession>A0A9E2KRJ2</accession>
<evidence type="ECO:0000313" key="3">
    <source>
        <dbReference type="Proteomes" id="UP000823844"/>
    </source>
</evidence>
<keyword evidence="2" id="KW-0131">Cell cycle</keyword>
<evidence type="ECO:0000256" key="1">
    <source>
        <dbReference type="SAM" id="Phobius"/>
    </source>
</evidence>
<evidence type="ECO:0000313" key="2">
    <source>
        <dbReference type="EMBL" id="MBU3828134.1"/>
    </source>
</evidence>
<feature type="transmembrane region" description="Helical" evidence="1">
    <location>
        <begin position="380"/>
        <end position="400"/>
    </location>
</feature>
<feature type="transmembrane region" description="Helical" evidence="1">
    <location>
        <begin position="279"/>
        <end position="301"/>
    </location>
</feature>
<comment type="caution">
    <text evidence="2">The sequence shown here is derived from an EMBL/GenBank/DDBJ whole genome shotgun (WGS) entry which is preliminary data.</text>
</comment>
<name>A0A9E2KRJ2_9LACO</name>
<feature type="transmembrane region" description="Helical" evidence="1">
    <location>
        <begin position="158"/>
        <end position="177"/>
    </location>
</feature>
<sequence length="576" mass="66430">MINKLKKIDWVQVARWVLPYFVILVTTYLMISYQIGHRATFITGDRFLHFNRFFDTSMQIRTGNFSFFQTNFGFNESGRIFNALYGPLFAYINGFFLILCGTWFRYQILVDFAVYLVGGIGMYHLGLKAKVNEYISLMLSVLYLQFGIIVGILRANNFMAWGAALAPFVMMHAVNMVKDKKRPIHWVSLGLIMALVAQIHLLSTIFLAFTLVPFAIYGLVVTANKKEMIINFFKAVGTAIVLTANVWGAFLVVYPGNKISAPNKFNLAAHALGYGKYQFAHGAFSSILILLFVFQLLYIIFHFKDSAFVDIVTLTAWFIFLISSKYMPWNKIQGRFPKLGLTFQFPYRLIIGAIPLILLALGIVLTKIWERNVKVTNEFIAFILMFAIMQTFAGTIRTVARYTNAFKDPTHVITMGNRYKLPKNRKQIQWITRNTNNRELFEDILRGEPDYLPINPSANNLVYRKVILDHQKDYKRRISGDKMILTWTNKKKKKNRLPIVIYKRSRLIVNGKDQTNAPKNTICNPLVTAKKGKNVAVLSYQVPVWYWALLVISILGWLSFLTWWILTWVQKNHGKN</sequence>
<gene>
    <name evidence="2" type="ORF">H9806_03135</name>
</gene>
<feature type="transmembrane region" description="Helical" evidence="1">
    <location>
        <begin position="13"/>
        <end position="31"/>
    </location>
</feature>
<feature type="transmembrane region" description="Helical" evidence="1">
    <location>
        <begin position="232"/>
        <end position="254"/>
    </location>
</feature>
<dbReference type="GO" id="GO:0051301">
    <property type="term" value="P:cell division"/>
    <property type="evidence" value="ECO:0007669"/>
    <property type="project" value="UniProtKB-KW"/>
</dbReference>
<proteinExistence type="predicted"/>
<protein>
    <submittedName>
        <fullName evidence="2">Cell division protein</fullName>
    </submittedName>
</protein>
<feature type="transmembrane region" description="Helical" evidence="1">
    <location>
        <begin position="112"/>
        <end position="127"/>
    </location>
</feature>
<feature type="transmembrane region" description="Helical" evidence="1">
    <location>
        <begin position="544"/>
        <end position="566"/>
    </location>
</feature>
<keyword evidence="1" id="KW-0812">Transmembrane</keyword>
<dbReference type="AlphaFoldDB" id="A0A9E2KRJ2"/>